<dbReference type="EMBL" id="KE346364">
    <property type="protein sequence ID" value="KJE92695.1"/>
    <property type="molecule type" value="Genomic_DNA"/>
</dbReference>
<dbReference type="OrthoDB" id="344165at2759"/>
<dbReference type="RefSeq" id="XP_004363338.1">
    <property type="nucleotide sequence ID" value="XM_004363281.2"/>
</dbReference>
<keyword evidence="1" id="KW-0496">Mitochondrion</keyword>
<dbReference type="AlphaFoldDB" id="A0A0D2WNJ1"/>
<dbReference type="OMA" id="NEICWDK"/>
<feature type="domain" description="Tim10-like" evidence="2">
    <location>
        <begin position="19"/>
        <end position="80"/>
    </location>
</feature>
<dbReference type="GO" id="GO:0005743">
    <property type="term" value="C:mitochondrial inner membrane"/>
    <property type="evidence" value="ECO:0007669"/>
    <property type="project" value="UniProtKB-SubCell"/>
</dbReference>
<sequence>MEQQISSIPGYDTDKELQQFVEIEQQKARFHAQVHKFTEMCWDKCIDKPGNRLEAKEEACLTQCVERFLDSTHFIVNRLDEIRKQQ</sequence>
<evidence type="ECO:0000313" key="3">
    <source>
        <dbReference type="EMBL" id="KJE92695.1"/>
    </source>
</evidence>
<dbReference type="InterPro" id="IPR004217">
    <property type="entry name" value="Tim10-like"/>
</dbReference>
<keyword evidence="4" id="KW-1185">Reference proteome</keyword>
<reference evidence="4" key="1">
    <citation type="submission" date="2011-02" db="EMBL/GenBank/DDBJ databases">
        <title>The Genome Sequence of Capsaspora owczarzaki ATCC 30864.</title>
        <authorList>
            <person name="Russ C."/>
            <person name="Cuomo C."/>
            <person name="Burger G."/>
            <person name="Gray M.W."/>
            <person name="Holland P.W.H."/>
            <person name="King N."/>
            <person name="Lang F.B.F."/>
            <person name="Roger A.J."/>
            <person name="Ruiz-Trillo I."/>
            <person name="Young S.K."/>
            <person name="Zeng Q."/>
            <person name="Gargeya S."/>
            <person name="Alvarado L."/>
            <person name="Berlin A."/>
            <person name="Chapman S.B."/>
            <person name="Chen Z."/>
            <person name="Freedman E."/>
            <person name="Gellesch M."/>
            <person name="Goldberg J."/>
            <person name="Griggs A."/>
            <person name="Gujja S."/>
            <person name="Heilman E."/>
            <person name="Heiman D."/>
            <person name="Howarth C."/>
            <person name="Mehta T."/>
            <person name="Neiman D."/>
            <person name="Pearson M."/>
            <person name="Roberts A."/>
            <person name="Saif S."/>
            <person name="Shea T."/>
            <person name="Shenoy N."/>
            <person name="Sisk P."/>
            <person name="Stolte C."/>
            <person name="Sykes S."/>
            <person name="White J."/>
            <person name="Yandava C."/>
            <person name="Haas B."/>
            <person name="Nusbaum C."/>
            <person name="Birren B."/>
        </authorList>
    </citation>
    <scope>NUCLEOTIDE SEQUENCE</scope>
    <source>
        <strain evidence="4">ATCC 30864</strain>
    </source>
</reference>
<dbReference type="PhylomeDB" id="A0A0D2WNJ1"/>
<keyword evidence="1" id="KW-0999">Mitochondrion inner membrane</keyword>
<accession>A0A0D2WNJ1</accession>
<keyword evidence="1" id="KW-0813">Transport</keyword>
<dbReference type="Proteomes" id="UP000008743">
    <property type="component" value="Unassembled WGS sequence"/>
</dbReference>
<evidence type="ECO:0000256" key="1">
    <source>
        <dbReference type="RuleBase" id="RU367043"/>
    </source>
</evidence>
<gene>
    <name evidence="3" type="ORF">CAOG_003610</name>
</gene>
<name>A0A0D2WNJ1_CAPO3</name>
<dbReference type="SUPFAM" id="SSF144122">
    <property type="entry name" value="Tim10-like"/>
    <property type="match status" value="1"/>
</dbReference>
<dbReference type="eggNOG" id="KOG3489">
    <property type="taxonomic scope" value="Eukaryota"/>
</dbReference>
<dbReference type="Gene3D" id="1.10.287.810">
    <property type="entry name" value="Mitochondrial import inner membrane translocase subunit tim13 like domains"/>
    <property type="match status" value="1"/>
</dbReference>
<organism evidence="3 4">
    <name type="scientific">Capsaspora owczarzaki (strain ATCC 30864)</name>
    <dbReference type="NCBI Taxonomy" id="595528"/>
    <lineage>
        <taxon>Eukaryota</taxon>
        <taxon>Filasterea</taxon>
        <taxon>Capsaspora</taxon>
    </lineage>
</organism>
<comment type="subunit">
    <text evidence="1">Heterohexamer.</text>
</comment>
<dbReference type="Pfam" id="PF02953">
    <property type="entry name" value="zf-Tim10_DDP"/>
    <property type="match status" value="1"/>
</dbReference>
<keyword evidence="1" id="KW-1015">Disulfide bond</keyword>
<proteinExistence type="inferred from homology"/>
<comment type="function">
    <text evidence="1">Mitochondrial intermembrane chaperone that participates in the import and insertion of some multi-pass transmembrane proteins into the mitochondrial inner membrane. Also required for the transfer of beta-barrel precursors from the TOM complex to the sorting and assembly machinery (SAM complex) of the outer membrane. Acts as a chaperone-like protein that protects the hydrophobic precursors from aggregation and guide them through the mitochondrial intermembrane space.</text>
</comment>
<comment type="similarity">
    <text evidence="1">Belongs to the small Tim family.</text>
</comment>
<evidence type="ECO:0000313" key="4">
    <source>
        <dbReference type="Proteomes" id="UP000008743"/>
    </source>
</evidence>
<dbReference type="InterPro" id="IPR035427">
    <property type="entry name" value="Tim10-like_dom_sf"/>
</dbReference>
<dbReference type="FunCoup" id="A0A0D2WNJ1">
    <property type="interactions" value="116"/>
</dbReference>
<keyword evidence="1" id="KW-0143">Chaperone</keyword>
<dbReference type="InParanoid" id="A0A0D2WNJ1"/>
<keyword evidence="1" id="KW-0653">Protein transport</keyword>
<evidence type="ECO:0000259" key="2">
    <source>
        <dbReference type="Pfam" id="PF02953"/>
    </source>
</evidence>
<protein>
    <recommendedName>
        <fullName evidence="1">Mitochondrial import inner membrane translocase subunit</fullName>
    </recommendedName>
</protein>
<keyword evidence="1" id="KW-0472">Membrane</keyword>
<keyword evidence="1" id="KW-0811">Translocation</keyword>
<comment type="domain">
    <text evidence="1">The twin CX3C motif contains 4 conserved Cys residues that form 2 disulfide bonds in the mitochondrial intermembrane space.</text>
</comment>
<dbReference type="GO" id="GO:0015031">
    <property type="term" value="P:protein transport"/>
    <property type="evidence" value="ECO:0007669"/>
    <property type="project" value="UniProtKB-KW"/>
</dbReference>
<comment type="subcellular location">
    <subcellularLocation>
        <location evidence="1">Mitochondrion inner membrane</location>
        <topology evidence="1">Peripheral membrane protein</topology>
        <orientation evidence="1">Intermembrane side</orientation>
    </subcellularLocation>
</comment>
<dbReference type="STRING" id="595528.A0A0D2WNJ1"/>